<feature type="coiled-coil region" evidence="1">
    <location>
        <begin position="51"/>
        <end position="78"/>
    </location>
</feature>
<reference evidence="2 3" key="1">
    <citation type="submission" date="2024-02" db="EMBL/GenBank/DDBJ databases">
        <authorList>
            <person name="Vignale AGUSTIN F."/>
            <person name="Sosa J E."/>
            <person name="Modenutti C."/>
        </authorList>
    </citation>
    <scope>NUCLEOTIDE SEQUENCE [LARGE SCALE GENOMIC DNA]</scope>
</reference>
<name>A0ABC8SUC1_9AQUA</name>
<accession>A0ABC8SUC1</accession>
<gene>
    <name evidence="2" type="ORF">ILEXP_LOCUS29525</name>
</gene>
<organism evidence="2 3">
    <name type="scientific">Ilex paraguariensis</name>
    <name type="common">yerba mate</name>
    <dbReference type="NCBI Taxonomy" id="185542"/>
    <lineage>
        <taxon>Eukaryota</taxon>
        <taxon>Viridiplantae</taxon>
        <taxon>Streptophyta</taxon>
        <taxon>Embryophyta</taxon>
        <taxon>Tracheophyta</taxon>
        <taxon>Spermatophyta</taxon>
        <taxon>Magnoliopsida</taxon>
        <taxon>eudicotyledons</taxon>
        <taxon>Gunneridae</taxon>
        <taxon>Pentapetalae</taxon>
        <taxon>asterids</taxon>
        <taxon>campanulids</taxon>
        <taxon>Aquifoliales</taxon>
        <taxon>Aquifoliaceae</taxon>
        <taxon>Ilex</taxon>
    </lineage>
</organism>
<evidence type="ECO:0000256" key="1">
    <source>
        <dbReference type="SAM" id="Coils"/>
    </source>
</evidence>
<sequence length="129" mass="14305">MGMGTLNKSVGAILGVKQFKHVKQPAAVPQVVGSQARTSQVGFDAGTSKGEQTLQQMVEKLEAQFEKFEDEMKGSLQRLESKLDCFYKDFKEISLDWLLQAKGDLWFMTKGKELDDGGEVRMLDGKLGS</sequence>
<protein>
    <submittedName>
        <fullName evidence="2">Uncharacterized protein</fullName>
    </submittedName>
</protein>
<keyword evidence="3" id="KW-1185">Reference proteome</keyword>
<proteinExistence type="predicted"/>
<comment type="caution">
    <text evidence="2">The sequence shown here is derived from an EMBL/GenBank/DDBJ whole genome shotgun (WGS) entry which is preliminary data.</text>
</comment>
<evidence type="ECO:0000313" key="3">
    <source>
        <dbReference type="Proteomes" id="UP001642360"/>
    </source>
</evidence>
<dbReference type="EMBL" id="CAUOFW020003569">
    <property type="protein sequence ID" value="CAK9160744.1"/>
    <property type="molecule type" value="Genomic_DNA"/>
</dbReference>
<keyword evidence="1" id="KW-0175">Coiled coil</keyword>
<dbReference type="Proteomes" id="UP001642360">
    <property type="component" value="Unassembled WGS sequence"/>
</dbReference>
<dbReference type="AlphaFoldDB" id="A0ABC8SUC1"/>
<evidence type="ECO:0000313" key="2">
    <source>
        <dbReference type="EMBL" id="CAK9160744.1"/>
    </source>
</evidence>